<evidence type="ECO:0000313" key="2">
    <source>
        <dbReference type="Proteomes" id="UP000054845"/>
    </source>
</evidence>
<name>A0A0P1BKN6_9BASI</name>
<accession>A0A0P1BKN6</accession>
<reference evidence="1 2" key="1">
    <citation type="submission" date="2014-09" db="EMBL/GenBank/DDBJ databases">
        <authorList>
            <person name="Magalhaes I.L.F."/>
            <person name="Oliveira U."/>
            <person name="Santos F.R."/>
            <person name="Vidigal T.H.D.A."/>
            <person name="Brescovit A.D."/>
            <person name="Santos A.J."/>
        </authorList>
    </citation>
    <scope>NUCLEOTIDE SEQUENCE [LARGE SCALE GENOMIC DNA]</scope>
</reference>
<protein>
    <submittedName>
        <fullName evidence="1">Uncharacterized protein</fullName>
    </submittedName>
</protein>
<dbReference type="EMBL" id="CCYA01000318">
    <property type="protein sequence ID" value="CEH16624.1"/>
    <property type="molecule type" value="Genomic_DNA"/>
</dbReference>
<proteinExistence type="predicted"/>
<evidence type="ECO:0000313" key="1">
    <source>
        <dbReference type="EMBL" id="CEH16624.1"/>
    </source>
</evidence>
<keyword evidence="2" id="KW-1185">Reference proteome</keyword>
<organism evidence="1 2">
    <name type="scientific">Ceraceosorus bombacis</name>
    <dbReference type="NCBI Taxonomy" id="401625"/>
    <lineage>
        <taxon>Eukaryota</taxon>
        <taxon>Fungi</taxon>
        <taxon>Dikarya</taxon>
        <taxon>Basidiomycota</taxon>
        <taxon>Ustilaginomycotina</taxon>
        <taxon>Exobasidiomycetes</taxon>
        <taxon>Ceraceosorales</taxon>
        <taxon>Ceraceosoraceae</taxon>
        <taxon>Ceraceosorus</taxon>
    </lineage>
</organism>
<sequence>MSLSEARGRAACRRIIRMTTPGRSIAADSGASYMQQSGLEEWQARAYRSAMAAHPVNTKRRIAGPPRKV</sequence>
<dbReference type="AlphaFoldDB" id="A0A0P1BKN6"/>
<dbReference type="Proteomes" id="UP000054845">
    <property type="component" value="Unassembled WGS sequence"/>
</dbReference>